<accession>A0ABD3RJ75</accession>
<sequence length="29" mass="3454">MTQSFMSILIYKVAIERRSRTICLHKIQS</sequence>
<proteinExistence type="predicted"/>
<gene>
    <name evidence="1" type="ORF">ACJIZ3_014315</name>
</gene>
<dbReference type="EMBL" id="JBJXBP010000008">
    <property type="protein sequence ID" value="KAL3813047.1"/>
    <property type="molecule type" value="Genomic_DNA"/>
</dbReference>
<reference evidence="1 2" key="1">
    <citation type="submission" date="2024-12" db="EMBL/GenBank/DDBJ databases">
        <title>The unique morphological basis and parallel evolutionary history of personate flowers in Penstemon.</title>
        <authorList>
            <person name="Depatie T.H."/>
            <person name="Wessinger C.A."/>
        </authorList>
    </citation>
    <scope>NUCLEOTIDE SEQUENCE [LARGE SCALE GENOMIC DNA]</scope>
    <source>
        <strain evidence="1">WTNN_2</strain>
        <tissue evidence="1">Leaf</tissue>
    </source>
</reference>
<name>A0ABD3RJ75_9LAMI</name>
<protein>
    <submittedName>
        <fullName evidence="1">Uncharacterized protein</fullName>
    </submittedName>
</protein>
<organism evidence="1 2">
    <name type="scientific">Penstemon smallii</name>
    <dbReference type="NCBI Taxonomy" id="265156"/>
    <lineage>
        <taxon>Eukaryota</taxon>
        <taxon>Viridiplantae</taxon>
        <taxon>Streptophyta</taxon>
        <taxon>Embryophyta</taxon>
        <taxon>Tracheophyta</taxon>
        <taxon>Spermatophyta</taxon>
        <taxon>Magnoliopsida</taxon>
        <taxon>eudicotyledons</taxon>
        <taxon>Gunneridae</taxon>
        <taxon>Pentapetalae</taxon>
        <taxon>asterids</taxon>
        <taxon>lamiids</taxon>
        <taxon>Lamiales</taxon>
        <taxon>Plantaginaceae</taxon>
        <taxon>Cheloneae</taxon>
        <taxon>Penstemon</taxon>
    </lineage>
</organism>
<evidence type="ECO:0000313" key="1">
    <source>
        <dbReference type="EMBL" id="KAL3813047.1"/>
    </source>
</evidence>
<evidence type="ECO:0000313" key="2">
    <source>
        <dbReference type="Proteomes" id="UP001634393"/>
    </source>
</evidence>
<dbReference type="Proteomes" id="UP001634393">
    <property type="component" value="Unassembled WGS sequence"/>
</dbReference>
<keyword evidence="2" id="KW-1185">Reference proteome</keyword>
<comment type="caution">
    <text evidence="1">The sequence shown here is derived from an EMBL/GenBank/DDBJ whole genome shotgun (WGS) entry which is preliminary data.</text>
</comment>
<dbReference type="AlphaFoldDB" id="A0ABD3RJ75"/>